<dbReference type="InterPro" id="IPR004846">
    <property type="entry name" value="T2SS/T3SS_dom"/>
</dbReference>
<dbReference type="Gene3D" id="3.30.1370.120">
    <property type="match status" value="1"/>
</dbReference>
<dbReference type="InterPro" id="IPR001775">
    <property type="entry name" value="GspD/PilQ"/>
</dbReference>
<keyword evidence="3" id="KW-0732">Signal</keyword>
<proteinExistence type="inferred from homology"/>
<dbReference type="InterPro" id="IPR011662">
    <property type="entry name" value="Secretin/TonB_short_N"/>
</dbReference>
<evidence type="ECO:0000313" key="11">
    <source>
        <dbReference type="Proteomes" id="UP000231267"/>
    </source>
</evidence>
<comment type="subcellular location">
    <subcellularLocation>
        <location evidence="7">Cell outer membrane</location>
    </subcellularLocation>
    <subcellularLocation>
        <location evidence="1">Membrane</location>
    </subcellularLocation>
</comment>
<evidence type="ECO:0000256" key="5">
    <source>
        <dbReference type="ARBA" id="ARBA00023237"/>
    </source>
</evidence>
<dbReference type="Pfam" id="PF00263">
    <property type="entry name" value="Secretin"/>
    <property type="match status" value="1"/>
</dbReference>
<evidence type="ECO:0000313" key="10">
    <source>
        <dbReference type="EMBL" id="PIW66458.1"/>
    </source>
</evidence>
<dbReference type="GO" id="GO:0009306">
    <property type="term" value="P:protein secretion"/>
    <property type="evidence" value="ECO:0007669"/>
    <property type="project" value="InterPro"/>
</dbReference>
<evidence type="ECO:0000256" key="7">
    <source>
        <dbReference type="RuleBase" id="RU004004"/>
    </source>
</evidence>
<dbReference type="EMBL" id="PFGP01000074">
    <property type="protein sequence ID" value="PIW66458.1"/>
    <property type="molecule type" value="Genomic_DNA"/>
</dbReference>
<organism evidence="10 11">
    <name type="scientific">Candidatus Taenaricola geysiri</name>
    <dbReference type="NCBI Taxonomy" id="1974752"/>
    <lineage>
        <taxon>Bacteria</taxon>
        <taxon>Pseudomonadati</taxon>
        <taxon>Candidatus Omnitrophota</taxon>
        <taxon>Candidatus Taenaricola</taxon>
    </lineage>
</organism>
<name>A0A2J0LF29_9BACT</name>
<dbReference type="InterPro" id="IPR038591">
    <property type="entry name" value="NolW-like_sf"/>
</dbReference>
<dbReference type="Proteomes" id="UP000231267">
    <property type="component" value="Unassembled WGS sequence"/>
</dbReference>
<comment type="caution">
    <text evidence="10">The sequence shown here is derived from an EMBL/GenBank/DDBJ whole genome shotgun (WGS) entry which is preliminary data.</text>
</comment>
<dbReference type="PANTHER" id="PTHR30332">
    <property type="entry name" value="PROBABLE GENERAL SECRETION PATHWAY PROTEIN D"/>
    <property type="match status" value="1"/>
</dbReference>
<dbReference type="SMART" id="SM00965">
    <property type="entry name" value="STN"/>
    <property type="match status" value="1"/>
</dbReference>
<evidence type="ECO:0000256" key="3">
    <source>
        <dbReference type="ARBA" id="ARBA00022729"/>
    </source>
</evidence>
<feature type="transmembrane region" description="Helical" evidence="8">
    <location>
        <begin position="21"/>
        <end position="38"/>
    </location>
</feature>
<dbReference type="Gene3D" id="3.30.1370.130">
    <property type="match status" value="1"/>
</dbReference>
<evidence type="ECO:0000256" key="1">
    <source>
        <dbReference type="ARBA" id="ARBA00004370"/>
    </source>
</evidence>
<dbReference type="InterPro" id="IPR050810">
    <property type="entry name" value="Bact_Secretion_Sys_Channel"/>
</dbReference>
<evidence type="ECO:0000256" key="8">
    <source>
        <dbReference type="SAM" id="Phobius"/>
    </source>
</evidence>
<dbReference type="GO" id="GO:0015627">
    <property type="term" value="C:type II protein secretion system complex"/>
    <property type="evidence" value="ECO:0007669"/>
    <property type="project" value="TreeGrafter"/>
</dbReference>
<gene>
    <name evidence="10" type="ORF">COW11_03195</name>
</gene>
<dbReference type="Pfam" id="PF03958">
    <property type="entry name" value="Secretin_N"/>
    <property type="match status" value="1"/>
</dbReference>
<dbReference type="PANTHER" id="PTHR30332:SF24">
    <property type="entry name" value="SECRETIN GSPD-RELATED"/>
    <property type="match status" value="1"/>
</dbReference>
<dbReference type="GO" id="GO:0009279">
    <property type="term" value="C:cell outer membrane"/>
    <property type="evidence" value="ECO:0007669"/>
    <property type="project" value="UniProtKB-SubCell"/>
</dbReference>
<reference evidence="10 11" key="1">
    <citation type="submission" date="2017-09" db="EMBL/GenBank/DDBJ databases">
        <title>Depth-based differentiation of microbial function through sediment-hosted aquifers and enrichment of novel symbionts in the deep terrestrial subsurface.</title>
        <authorList>
            <person name="Probst A.J."/>
            <person name="Ladd B."/>
            <person name="Jarett J.K."/>
            <person name="Geller-Mcgrath D.E."/>
            <person name="Sieber C.M."/>
            <person name="Emerson J.B."/>
            <person name="Anantharaman K."/>
            <person name="Thomas B.C."/>
            <person name="Malmstrom R."/>
            <person name="Stieglmeier M."/>
            <person name="Klingl A."/>
            <person name="Woyke T."/>
            <person name="Ryan C.M."/>
            <person name="Banfield J.F."/>
        </authorList>
    </citation>
    <scope>NUCLEOTIDE SEQUENCE [LARGE SCALE GENOMIC DNA]</scope>
    <source>
        <strain evidence="10">CG12_big_fil_rev_8_21_14_0_65_43_15</strain>
    </source>
</reference>
<evidence type="ECO:0000256" key="2">
    <source>
        <dbReference type="ARBA" id="ARBA00022448"/>
    </source>
</evidence>
<keyword evidence="2 7" id="KW-0813">Transport</keyword>
<comment type="similarity">
    <text evidence="6">Belongs to the bacterial secretin family.</text>
</comment>
<dbReference type="InterPro" id="IPR005644">
    <property type="entry name" value="NolW-like"/>
</dbReference>
<evidence type="ECO:0000259" key="9">
    <source>
        <dbReference type="SMART" id="SM00965"/>
    </source>
</evidence>
<dbReference type="AlphaFoldDB" id="A0A2J0LF29"/>
<keyword evidence="8" id="KW-0812">Transmembrane</keyword>
<evidence type="ECO:0000256" key="4">
    <source>
        <dbReference type="ARBA" id="ARBA00023136"/>
    </source>
</evidence>
<keyword evidence="4 8" id="KW-0472">Membrane</keyword>
<evidence type="ECO:0000256" key="6">
    <source>
        <dbReference type="RuleBase" id="RU004003"/>
    </source>
</evidence>
<feature type="domain" description="Secretin/TonB short N-terminal" evidence="9">
    <location>
        <begin position="87"/>
        <end position="138"/>
    </location>
</feature>
<protein>
    <recommendedName>
        <fullName evidence="9">Secretin/TonB short N-terminal domain-containing protein</fullName>
    </recommendedName>
</protein>
<accession>A0A2J0LF29</accession>
<dbReference type="PRINTS" id="PR00811">
    <property type="entry name" value="BCTERIALGSPD"/>
</dbReference>
<keyword evidence="8" id="KW-1133">Transmembrane helix</keyword>
<sequence length="522" mass="56992">MQRTGKEQSMNTFFFGRGRGIMIAVIMAGIVFTGSPPLCFSEEESFQELPGNSEVVQDKDGQKRISLDFQDVALKQILKIFSQQAGMNFVASENVQDKKVTLFMDKVTIEDALNSILGANGFILEKQEGTNIYMVKDSGVSNIALQTKIYKLSYATVSGAGVGEEDSSQGIEIIMQNFLSPNGKLVIDSRTNSLLITDTPAALKQIEDVLKELDVKAQQVLISAEIMEVSVDTLKRIGIEWGSSTGQLMSYGAGTRSTYWPFKEGLFKDVTKTATIGSVDFSSFAAVLQAIKTDANTNYLARPRLLTLNNRTAEMKITKNAAVATTTVTISEGGSPQTTTALERYEVGTILKVTPHINKDDYVTLTIEPEISRVRASAFGSGNYDPLTRSSKSSIMVKDGETIVIAGLISREDSDSNRKTPFLGEIPIVGKMFDRDEKQRSDTEILVFITTQIIKDSDSALLTAMQHELGLNSMMGSGQANVASPKMLSGFHTLVREQDSPLSAKELIIDSEMIKMQAKPSV</sequence>
<keyword evidence="5" id="KW-0998">Cell outer membrane</keyword>